<dbReference type="GeneID" id="86048141"/>
<dbReference type="RefSeq" id="WP_009123656.1">
    <property type="nucleotide sequence ID" value="NZ_QSTF01000006.1"/>
</dbReference>
<evidence type="ECO:0000313" key="2">
    <source>
        <dbReference type="Proteomes" id="UP000260780"/>
    </source>
</evidence>
<proteinExistence type="predicted"/>
<comment type="caution">
    <text evidence="1">The sequence shown here is derived from an EMBL/GenBank/DDBJ whole genome shotgun (WGS) entry which is preliminary data.</text>
</comment>
<evidence type="ECO:0000313" key="1">
    <source>
        <dbReference type="EMBL" id="RGM41742.1"/>
    </source>
</evidence>
<dbReference type="Proteomes" id="UP000260780">
    <property type="component" value="Unassembled WGS sequence"/>
</dbReference>
<gene>
    <name evidence="1" type="ORF">DXC17_03850</name>
</gene>
<name>A0A3E4WHU4_9BACT</name>
<dbReference type="AlphaFoldDB" id="A0A3E4WHU4"/>
<dbReference type="EMBL" id="QSTF01000006">
    <property type="protein sequence ID" value="RGM41742.1"/>
    <property type="molecule type" value="Genomic_DNA"/>
</dbReference>
<protein>
    <submittedName>
        <fullName evidence="1">Uncharacterized protein</fullName>
    </submittedName>
</protein>
<reference evidence="1 2" key="1">
    <citation type="submission" date="2018-08" db="EMBL/GenBank/DDBJ databases">
        <title>A genome reference for cultivated species of the human gut microbiota.</title>
        <authorList>
            <person name="Zou Y."/>
            <person name="Xue W."/>
            <person name="Luo G."/>
        </authorList>
    </citation>
    <scope>NUCLEOTIDE SEQUENCE [LARGE SCALE GENOMIC DNA]</scope>
    <source>
        <strain evidence="1 2">OM08-14</strain>
    </source>
</reference>
<organism evidence="1 2">
    <name type="scientific">Phocaeicola plebeius</name>
    <dbReference type="NCBI Taxonomy" id="310297"/>
    <lineage>
        <taxon>Bacteria</taxon>
        <taxon>Pseudomonadati</taxon>
        <taxon>Bacteroidota</taxon>
        <taxon>Bacteroidia</taxon>
        <taxon>Bacteroidales</taxon>
        <taxon>Bacteroidaceae</taxon>
        <taxon>Phocaeicola</taxon>
    </lineage>
</organism>
<accession>A0A3E4WHU4</accession>
<sequence>MKIYEIRSILRKRETIIMFKGKGNNDRLLDFFILNQGDGRFLQYTRLRGIAQCDMKENDLERCDFLHSFLPCPIFSQRFVEKMSSILKDVVTFYPIDIYCGDKSKMFFIAKINNYIDLINHEKSEALKLENRNDLFMIPIVANENLGNFLIARDTKEVVFWGISEELKDIIIREKFKMKICEMQQ</sequence>